<gene>
    <name evidence="2" type="ORF">CTRI78_v006968</name>
</gene>
<organism evidence="2 3">
    <name type="scientific">Colletotrichum trifolii</name>
    <dbReference type="NCBI Taxonomy" id="5466"/>
    <lineage>
        <taxon>Eukaryota</taxon>
        <taxon>Fungi</taxon>
        <taxon>Dikarya</taxon>
        <taxon>Ascomycota</taxon>
        <taxon>Pezizomycotina</taxon>
        <taxon>Sordariomycetes</taxon>
        <taxon>Hypocreomycetidae</taxon>
        <taxon>Glomerellales</taxon>
        <taxon>Glomerellaceae</taxon>
        <taxon>Colletotrichum</taxon>
        <taxon>Colletotrichum orbiculare species complex</taxon>
    </lineage>
</organism>
<feature type="compositionally biased region" description="Basic and acidic residues" evidence="1">
    <location>
        <begin position="103"/>
        <end position="117"/>
    </location>
</feature>
<feature type="region of interest" description="Disordered" evidence="1">
    <location>
        <begin position="22"/>
        <end position="41"/>
    </location>
</feature>
<dbReference type="Proteomes" id="UP000295703">
    <property type="component" value="Unassembled WGS sequence"/>
</dbReference>
<keyword evidence="3" id="KW-1185">Reference proteome</keyword>
<feature type="region of interest" description="Disordered" evidence="1">
    <location>
        <begin position="76"/>
        <end position="117"/>
    </location>
</feature>
<evidence type="ECO:0000313" key="3">
    <source>
        <dbReference type="Proteomes" id="UP000295703"/>
    </source>
</evidence>
<protein>
    <submittedName>
        <fullName evidence="2">Uncharacterized protein</fullName>
    </submittedName>
</protein>
<reference evidence="2 3" key="1">
    <citation type="submission" date="2018-12" db="EMBL/GenBank/DDBJ databases">
        <title>Genome sequence and assembly of Colletotrichum trifolii.</title>
        <authorList>
            <person name="Gan P."/>
            <person name="Shirasu K."/>
        </authorList>
    </citation>
    <scope>NUCLEOTIDE SEQUENCE [LARGE SCALE GENOMIC DNA]</scope>
    <source>
        <strain evidence="2 3">543-2</strain>
    </source>
</reference>
<evidence type="ECO:0000313" key="2">
    <source>
        <dbReference type="EMBL" id="TDZ53442.1"/>
    </source>
</evidence>
<dbReference type="AlphaFoldDB" id="A0A4R8RAQ7"/>
<dbReference type="EMBL" id="RYZW01000070">
    <property type="protein sequence ID" value="TDZ53442.1"/>
    <property type="molecule type" value="Genomic_DNA"/>
</dbReference>
<accession>A0A4R8RAQ7</accession>
<evidence type="ECO:0000256" key="1">
    <source>
        <dbReference type="SAM" id="MobiDB-lite"/>
    </source>
</evidence>
<comment type="caution">
    <text evidence="2">The sequence shown here is derived from an EMBL/GenBank/DDBJ whole genome shotgun (WGS) entry which is preliminary data.</text>
</comment>
<name>A0A4R8RAQ7_COLTR</name>
<sequence>MPVDYFGLSFTGDIFHSNVTDNPQVDDVGNTPRAFRRSRQAVDGPRIAAAYPGEDGCEIKHGDVAPDGFRLDEEDCQRHQNQDLDENDEGHPPLEPIGKRRRDVRDGSKHVRLDRQEPDVAAGVPHVLMIWGMVKFMP</sequence>
<proteinExistence type="predicted"/>